<keyword evidence="2" id="KW-0677">Repeat</keyword>
<dbReference type="GO" id="GO:0005634">
    <property type="term" value="C:nucleus"/>
    <property type="evidence" value="ECO:0000318"/>
    <property type="project" value="GO_Central"/>
</dbReference>
<evidence type="ECO:0000256" key="5">
    <source>
        <dbReference type="ARBA" id="ARBA00023163"/>
    </source>
</evidence>
<sequence>MKMVQEGIRKGPWTEQEDFKLNCFVGLFGDRRWDFIAKVSGLKVAGDKNNRTGKSCRLRWVNYMHPGLKRGKMTPHEERLVLELHDKWGNRWSRIARKLPGRTDNEIKNYWRTHMRKKAQEKKLAVSPPPSSCTSHLSSASNPAVDSSPFPQTGAESFSEKRGARIIASAEKQKNEEKVGESGYSMDYIWKDEAGEESFQETGAPKVIAVDCLPFPQTGAESFYDTGGLPVIAPAEKQNEEKAGENGYSMDDIWKDIALSEENNIKPANDSYGEEVRSFSPPPLASPPWEFWLDSLWRFDEEESKMYPPMGDQFFPFYEYGRASLTG</sequence>
<accession>A0A2I4DIF9</accession>
<reference evidence="9" key="1">
    <citation type="submission" date="2025-08" db="UniProtKB">
        <authorList>
            <consortium name="RefSeq"/>
        </authorList>
    </citation>
    <scope>IDENTIFICATION</scope>
    <source>
        <tissue evidence="9">Leaves</tissue>
    </source>
</reference>
<evidence type="ECO:0000256" key="3">
    <source>
        <dbReference type="ARBA" id="ARBA00023015"/>
    </source>
</evidence>
<dbReference type="Gramene" id="Jr14_11920_p1">
    <property type="protein sequence ID" value="cds.Jr14_11920_p1"/>
    <property type="gene ID" value="Jr14_11920"/>
</dbReference>
<dbReference type="InterPro" id="IPR017930">
    <property type="entry name" value="Myb_dom"/>
</dbReference>
<dbReference type="PROSITE" id="PS50090">
    <property type="entry name" value="MYB_LIKE"/>
    <property type="match status" value="2"/>
</dbReference>
<keyword evidence="5" id="KW-0804">Transcription</keyword>
<protein>
    <submittedName>
        <fullName evidence="9">Transcription factor MYB48-like isoform X1</fullName>
    </submittedName>
</protein>
<dbReference type="FunCoup" id="A0A2I4DIF9">
    <property type="interactions" value="137"/>
</dbReference>
<evidence type="ECO:0000313" key="8">
    <source>
        <dbReference type="Proteomes" id="UP000235220"/>
    </source>
</evidence>
<dbReference type="InterPro" id="IPR001005">
    <property type="entry name" value="SANT/Myb"/>
</dbReference>
<dbReference type="OrthoDB" id="2143914at2759"/>
<dbReference type="SMART" id="SM00717">
    <property type="entry name" value="SANT"/>
    <property type="match status" value="2"/>
</dbReference>
<keyword evidence="6" id="KW-0539">Nucleus</keyword>
<keyword evidence="8" id="KW-1185">Reference proteome</keyword>
<evidence type="ECO:0000256" key="1">
    <source>
        <dbReference type="ARBA" id="ARBA00004123"/>
    </source>
</evidence>
<dbReference type="GO" id="GO:0003700">
    <property type="term" value="F:DNA-binding transcription factor activity"/>
    <property type="evidence" value="ECO:0007669"/>
    <property type="project" value="InterPro"/>
</dbReference>
<dbReference type="Gene3D" id="1.10.10.60">
    <property type="entry name" value="Homeodomain-like"/>
    <property type="match status" value="2"/>
</dbReference>
<dbReference type="Proteomes" id="UP000235220">
    <property type="component" value="Chromosome 14"/>
</dbReference>
<feature type="compositionally biased region" description="Polar residues" evidence="7">
    <location>
        <begin position="132"/>
        <end position="156"/>
    </location>
</feature>
<evidence type="ECO:0000256" key="2">
    <source>
        <dbReference type="ARBA" id="ARBA00022737"/>
    </source>
</evidence>
<dbReference type="InterPro" id="IPR044676">
    <property type="entry name" value="EOBI/EOBII-like_plant"/>
</dbReference>
<name>A0A2I4DIF9_JUGRE</name>
<proteinExistence type="predicted"/>
<dbReference type="InterPro" id="IPR009057">
    <property type="entry name" value="Homeodomain-like_sf"/>
</dbReference>
<keyword evidence="3" id="KW-0805">Transcription regulation</keyword>
<dbReference type="AlphaFoldDB" id="A0A2I4DIF9"/>
<evidence type="ECO:0000256" key="4">
    <source>
        <dbReference type="ARBA" id="ARBA00023125"/>
    </source>
</evidence>
<dbReference type="PANTHER" id="PTHR45675:SF7">
    <property type="entry name" value="TRANSCRIPTION FACTOR MYB48"/>
    <property type="match status" value="1"/>
</dbReference>
<dbReference type="Pfam" id="PF00249">
    <property type="entry name" value="Myb_DNA-binding"/>
    <property type="match status" value="2"/>
</dbReference>
<dbReference type="RefSeq" id="XP_018806931.1">
    <property type="nucleotide sequence ID" value="XM_018951386.2"/>
</dbReference>
<dbReference type="GeneID" id="108980459"/>
<feature type="region of interest" description="Disordered" evidence="7">
    <location>
        <begin position="123"/>
        <end position="162"/>
    </location>
</feature>
<comment type="subcellular location">
    <subcellularLocation>
        <location evidence="1">Nucleus</location>
    </subcellularLocation>
</comment>
<dbReference type="GO" id="GO:0043565">
    <property type="term" value="F:sequence-specific DNA binding"/>
    <property type="evidence" value="ECO:0000318"/>
    <property type="project" value="GO_Central"/>
</dbReference>
<evidence type="ECO:0000313" key="9">
    <source>
        <dbReference type="RefSeq" id="XP_018806931.1"/>
    </source>
</evidence>
<dbReference type="CDD" id="cd00167">
    <property type="entry name" value="SANT"/>
    <property type="match status" value="2"/>
</dbReference>
<gene>
    <name evidence="9" type="primary">LOC108980459</name>
</gene>
<dbReference type="PROSITE" id="PS51294">
    <property type="entry name" value="HTH_MYB"/>
    <property type="match status" value="2"/>
</dbReference>
<evidence type="ECO:0000256" key="6">
    <source>
        <dbReference type="ARBA" id="ARBA00023242"/>
    </source>
</evidence>
<dbReference type="FunFam" id="1.10.10.60:FF:000259">
    <property type="entry name" value="MYB transcription factor"/>
    <property type="match status" value="1"/>
</dbReference>
<dbReference type="STRING" id="51240.A0A2I4DIF9"/>
<keyword evidence="4" id="KW-0238">DNA-binding</keyword>
<dbReference type="KEGG" id="jre:108980459"/>
<organism evidence="8 9">
    <name type="scientific">Juglans regia</name>
    <name type="common">English walnut</name>
    <dbReference type="NCBI Taxonomy" id="51240"/>
    <lineage>
        <taxon>Eukaryota</taxon>
        <taxon>Viridiplantae</taxon>
        <taxon>Streptophyta</taxon>
        <taxon>Embryophyta</taxon>
        <taxon>Tracheophyta</taxon>
        <taxon>Spermatophyta</taxon>
        <taxon>Magnoliopsida</taxon>
        <taxon>eudicotyledons</taxon>
        <taxon>Gunneridae</taxon>
        <taxon>Pentapetalae</taxon>
        <taxon>rosids</taxon>
        <taxon>fabids</taxon>
        <taxon>Fagales</taxon>
        <taxon>Juglandaceae</taxon>
        <taxon>Juglans</taxon>
    </lineage>
</organism>
<dbReference type="GO" id="GO:0006355">
    <property type="term" value="P:regulation of DNA-templated transcription"/>
    <property type="evidence" value="ECO:0000318"/>
    <property type="project" value="GO_Central"/>
</dbReference>
<dbReference type="SUPFAM" id="SSF46689">
    <property type="entry name" value="Homeodomain-like"/>
    <property type="match status" value="1"/>
</dbReference>
<dbReference type="PANTHER" id="PTHR45675">
    <property type="entry name" value="MYB TRANSCRIPTION FACTOR-RELATED-RELATED"/>
    <property type="match status" value="1"/>
</dbReference>
<evidence type="ECO:0000256" key="7">
    <source>
        <dbReference type="SAM" id="MobiDB-lite"/>
    </source>
</evidence>